<accession>A0A2M6UIX1</accession>
<dbReference type="SUPFAM" id="SSF53474">
    <property type="entry name" value="alpha/beta-Hydrolases"/>
    <property type="match status" value="1"/>
</dbReference>
<dbReference type="RefSeq" id="WP_100179617.1">
    <property type="nucleotide sequence ID" value="NZ_LFJC01000003.1"/>
</dbReference>
<proteinExistence type="predicted"/>
<dbReference type="AlphaFoldDB" id="A0A2M6UIX1"/>
<dbReference type="Proteomes" id="UP000228930">
    <property type="component" value="Unassembled WGS sequence"/>
</dbReference>
<dbReference type="PANTHER" id="PTHR11440">
    <property type="entry name" value="LECITHIN-CHOLESTEROL ACYLTRANSFERASE-RELATED"/>
    <property type="match status" value="1"/>
</dbReference>
<dbReference type="Pfam" id="PF02450">
    <property type="entry name" value="LCAT"/>
    <property type="match status" value="1"/>
</dbReference>
<name>A0A2M6UIX1_9BRAD</name>
<sequence>MEIVIFVPGIFGSKLKTPDGEEVWPPTPIEAMSGYRRIEKLLQTNLRAAGVVESVCIDVYGSIIKAIEGFGYSETHERRRLAKFDYDWRRDLNLLSDQFGQMLADLVKQHGANVEIKLICHSMGGLVVRGCLEKPGVAAEPWAATVKMAVFLATPHEGAPLAFARAVGVGGATMGLSAEQLSRIAAATGFPACFQLFPSAALLPIWKLDDPSPFKAVSVFDPAVVANYRLNPDHLVAATTFQARLDPTRRQPGCRYFAVASAAHETVTRLDQDHNAAAAVVVKSSGDGTVPIQSATALRVQTAYVEANHLGVAQKSLTHKIIGMLLGAIPVEPVIATFGVEEAALNLSLSERTIAEDSHYEIVITMLPQSELRACIRVQRDIGNAKLEAVTDIPLEARADRLERLSIQGPPLKRGRYVFELLASDDQIADKEELLVSANST</sequence>
<dbReference type="Gene3D" id="3.40.50.1820">
    <property type="entry name" value="alpha/beta hydrolase"/>
    <property type="match status" value="1"/>
</dbReference>
<dbReference type="InterPro" id="IPR029058">
    <property type="entry name" value="AB_hydrolase_fold"/>
</dbReference>
<dbReference type="EMBL" id="LFJC01000003">
    <property type="protein sequence ID" value="PIT04499.1"/>
    <property type="molecule type" value="Genomic_DNA"/>
</dbReference>
<evidence type="ECO:0000313" key="1">
    <source>
        <dbReference type="EMBL" id="PIT04499.1"/>
    </source>
</evidence>
<comment type="caution">
    <text evidence="1">The sequence shown here is derived from an EMBL/GenBank/DDBJ whole genome shotgun (WGS) entry which is preliminary data.</text>
</comment>
<organism evidence="1 2">
    <name type="scientific">Bradyrhizobium nitroreducens</name>
    <dbReference type="NCBI Taxonomy" id="709803"/>
    <lineage>
        <taxon>Bacteria</taxon>
        <taxon>Pseudomonadati</taxon>
        <taxon>Pseudomonadota</taxon>
        <taxon>Alphaproteobacteria</taxon>
        <taxon>Hyphomicrobiales</taxon>
        <taxon>Nitrobacteraceae</taxon>
        <taxon>Bradyrhizobium</taxon>
    </lineage>
</organism>
<reference evidence="1 2" key="1">
    <citation type="submission" date="2015-06" db="EMBL/GenBank/DDBJ databases">
        <title>Comparative genome analysis of nirS-carrying Bradyrhizobium sp. strains.</title>
        <authorList>
            <person name="Ishii S."/>
            <person name="Jang J."/>
            <person name="Nishizawa T."/>
            <person name="Senoo K."/>
        </authorList>
    </citation>
    <scope>NUCLEOTIDE SEQUENCE [LARGE SCALE GENOMIC DNA]</scope>
    <source>
        <strain evidence="1 2">TSA1</strain>
    </source>
</reference>
<dbReference type="InterPro" id="IPR003386">
    <property type="entry name" value="LACT/PDAT_acylTrfase"/>
</dbReference>
<evidence type="ECO:0000313" key="2">
    <source>
        <dbReference type="Proteomes" id="UP000228930"/>
    </source>
</evidence>
<evidence type="ECO:0008006" key="3">
    <source>
        <dbReference type="Google" id="ProtNLM"/>
    </source>
</evidence>
<dbReference type="GO" id="GO:0006629">
    <property type="term" value="P:lipid metabolic process"/>
    <property type="evidence" value="ECO:0007669"/>
    <property type="project" value="InterPro"/>
</dbReference>
<dbReference type="GO" id="GO:0008374">
    <property type="term" value="F:O-acyltransferase activity"/>
    <property type="evidence" value="ECO:0007669"/>
    <property type="project" value="InterPro"/>
</dbReference>
<gene>
    <name evidence="1" type="ORF">TSA1_29910</name>
</gene>
<protein>
    <recommendedName>
        <fullName evidence="3">Lecithin:cholesterol acyltransferase</fullName>
    </recommendedName>
</protein>
<keyword evidence="2" id="KW-1185">Reference proteome</keyword>